<feature type="region of interest" description="Disordered" evidence="7">
    <location>
        <begin position="1"/>
        <end position="21"/>
    </location>
</feature>
<dbReference type="InterPro" id="IPR012953">
    <property type="entry name" value="BOP1_N_dom"/>
</dbReference>
<feature type="domain" description="BOP1 N-terminal" evidence="8">
    <location>
        <begin position="33"/>
        <end position="196"/>
    </location>
</feature>
<dbReference type="InterPro" id="IPR015943">
    <property type="entry name" value="WD40/YVTN_repeat-like_dom_sf"/>
</dbReference>
<dbReference type="Gene3D" id="2.130.10.10">
    <property type="entry name" value="YVTN repeat-like/Quinoprotein amine dehydrogenase"/>
    <property type="match status" value="1"/>
</dbReference>
<keyword evidence="6" id="KW-0539">Nucleus</keyword>
<dbReference type="PANTHER" id="PTHR17605:SF0">
    <property type="entry name" value="RIBOSOME BIOGENESIS PROTEIN BOP1"/>
    <property type="match status" value="1"/>
</dbReference>
<name>M7WSX2_ENTHI</name>
<evidence type="ECO:0000259" key="8">
    <source>
        <dbReference type="SMART" id="SM01035"/>
    </source>
</evidence>
<keyword evidence="4" id="KW-0853">WD repeat</keyword>
<accession>M7WSX2</accession>
<dbReference type="InterPro" id="IPR028598">
    <property type="entry name" value="BOP1/Erb1"/>
</dbReference>
<dbReference type="Pfam" id="PF08145">
    <property type="entry name" value="BOP1NT"/>
    <property type="match status" value="1"/>
</dbReference>
<keyword evidence="2" id="KW-0690">Ribosome biogenesis</keyword>
<keyword evidence="5" id="KW-0677">Repeat</keyword>
<sequence>MSVRDIYDNENDDVNTSDEESIDTLGNIPLEWYNELEHQGYDHSGKPLPKPTKGRLDSIDQFLAMTDDPNYYKTVYDEYGNATVLNADDIRLVNAIISNKSDAQLEKDFPAVSYAYDDWMIPLNDYTPPKQRFIPSQKEHIRIKKLAAKLRKQFTFLFHQCLQLYVAPRRLVKVPEHRDPLKELILPPLEELRPFPSNRNGVVKVKEVMRCIVVDPSGEYVASGGDDGSILITEALTGMEVKQINFPEAIRDIQWGKDDVLFIAVGEFVYGMKLDIRDVDSDYSIYELESVKVEVFENKTSFITPNEELKKEGIILAIHHPHLVKKLSLHHKGSYLACVFGTSSNSYCVIHHLPTKRSQNPAKNLKGFIQSCVFHPLKPMIAIATLSKIVIIDLQKGVTQKRLNVPSKSITDIVFHPCGDHLIACSFDKKCIWYDLQAGLDPFKVLRLHTAAVRAVDVHKILPLFATIGDDAEIQIMHGAASSDVTVDPILIPIVKLGGHEKKGQLGGTDIAFHPFLPWIYSTGADGTIQWYSDWF</sequence>
<evidence type="ECO:0000256" key="5">
    <source>
        <dbReference type="ARBA" id="ARBA00022737"/>
    </source>
</evidence>
<protein>
    <submittedName>
        <fullName evidence="9">Ribosome biogenesis protein bop1, putative</fullName>
    </submittedName>
</protein>
<dbReference type="SUPFAM" id="SSF50978">
    <property type="entry name" value="WD40 repeat-like"/>
    <property type="match status" value="1"/>
</dbReference>
<dbReference type="GO" id="GO:0043021">
    <property type="term" value="F:ribonucleoprotein complex binding"/>
    <property type="evidence" value="ECO:0007669"/>
    <property type="project" value="TreeGrafter"/>
</dbReference>
<evidence type="ECO:0000313" key="10">
    <source>
        <dbReference type="Proteomes" id="UP000030780"/>
    </source>
</evidence>
<dbReference type="GO" id="GO:0070545">
    <property type="term" value="C:PeBoW complex"/>
    <property type="evidence" value="ECO:0007669"/>
    <property type="project" value="TreeGrafter"/>
</dbReference>
<dbReference type="Pfam" id="PF00400">
    <property type="entry name" value="WD40"/>
    <property type="match status" value="3"/>
</dbReference>
<evidence type="ECO:0000256" key="4">
    <source>
        <dbReference type="ARBA" id="ARBA00022574"/>
    </source>
</evidence>
<gene>
    <name evidence="9" type="ORF">KM1_133710</name>
</gene>
<dbReference type="GO" id="GO:0000463">
    <property type="term" value="P:maturation of LSU-rRNA from tricistronic rRNA transcript (SSU-rRNA, 5.8S rRNA, LSU-rRNA)"/>
    <property type="evidence" value="ECO:0007669"/>
    <property type="project" value="TreeGrafter"/>
</dbReference>
<keyword evidence="3" id="KW-0698">rRNA processing</keyword>
<dbReference type="SMART" id="SM01035">
    <property type="entry name" value="BOP1NT"/>
    <property type="match status" value="1"/>
</dbReference>
<dbReference type="AlphaFoldDB" id="M7WSX2"/>
<evidence type="ECO:0000256" key="3">
    <source>
        <dbReference type="ARBA" id="ARBA00022552"/>
    </source>
</evidence>
<dbReference type="OrthoDB" id="5571054at2759"/>
<dbReference type="VEuPathDB" id="AmoebaDB:KM1_133710"/>
<evidence type="ECO:0000256" key="6">
    <source>
        <dbReference type="ARBA" id="ARBA00023242"/>
    </source>
</evidence>
<dbReference type="FunFam" id="2.130.10.10:FF:001605">
    <property type="entry name" value="Ribosome biogenesis protein BOP1 homolog"/>
    <property type="match status" value="1"/>
</dbReference>
<dbReference type="SMART" id="SM00320">
    <property type="entry name" value="WD40"/>
    <property type="match status" value="5"/>
</dbReference>
<proteinExistence type="predicted"/>
<evidence type="ECO:0000256" key="7">
    <source>
        <dbReference type="SAM" id="MobiDB-lite"/>
    </source>
</evidence>
<dbReference type="GO" id="GO:0030687">
    <property type="term" value="C:preribosome, large subunit precursor"/>
    <property type="evidence" value="ECO:0007669"/>
    <property type="project" value="TreeGrafter"/>
</dbReference>
<dbReference type="InterPro" id="IPR001680">
    <property type="entry name" value="WD40_rpt"/>
</dbReference>
<dbReference type="Proteomes" id="UP000030780">
    <property type="component" value="Unassembled WGS sequence"/>
</dbReference>
<reference evidence="9 10" key="1">
    <citation type="submission" date="2013-01" db="EMBL/GenBank/DDBJ databases">
        <authorList>
            <person name="Inman J."/>
            <person name="Zafar N."/>
            <person name="Lorenzi H."/>
            <person name="Caler E."/>
        </authorList>
    </citation>
    <scope>NUCLEOTIDE SEQUENCE [LARGE SCALE GENOMIC DNA]</scope>
    <source>
        <strain evidence="9 10">HM-3:IMSS</strain>
    </source>
</reference>
<organism evidence="9 10">
    <name type="scientific">Entamoeba histolytica HM-3:IMSS</name>
    <dbReference type="NCBI Taxonomy" id="885315"/>
    <lineage>
        <taxon>Eukaryota</taxon>
        <taxon>Amoebozoa</taxon>
        <taxon>Evosea</taxon>
        <taxon>Archamoebae</taxon>
        <taxon>Mastigamoebida</taxon>
        <taxon>Entamoebidae</taxon>
        <taxon>Entamoeba</taxon>
    </lineage>
</organism>
<evidence type="ECO:0000256" key="1">
    <source>
        <dbReference type="ARBA" id="ARBA00004604"/>
    </source>
</evidence>
<comment type="subcellular location">
    <subcellularLocation>
        <location evidence="1">Nucleus</location>
        <location evidence="1">Nucleolus</location>
    </subcellularLocation>
</comment>
<evidence type="ECO:0000313" key="9">
    <source>
        <dbReference type="EMBL" id="EMS10833.1"/>
    </source>
</evidence>
<evidence type="ECO:0000256" key="2">
    <source>
        <dbReference type="ARBA" id="ARBA00022517"/>
    </source>
</evidence>
<feature type="compositionally biased region" description="Acidic residues" evidence="7">
    <location>
        <begin position="8"/>
        <end position="21"/>
    </location>
</feature>
<dbReference type="PANTHER" id="PTHR17605">
    <property type="entry name" value="RIBOSOME BIOGENESIS PROTEIN BOP1 BLOCK OF PROLIFERATION 1 PROTEIN"/>
    <property type="match status" value="1"/>
</dbReference>
<dbReference type="InterPro" id="IPR036322">
    <property type="entry name" value="WD40_repeat_dom_sf"/>
</dbReference>
<dbReference type="EMBL" id="KB638896">
    <property type="protein sequence ID" value="EMS10833.1"/>
    <property type="molecule type" value="Genomic_DNA"/>
</dbReference>